<reference evidence="1 2" key="1">
    <citation type="submission" date="2019-05" db="EMBL/GenBank/DDBJ databases">
        <authorList>
            <person name="Lee S.D."/>
        </authorList>
    </citation>
    <scope>NUCLEOTIDE SEQUENCE [LARGE SCALE GENOMIC DNA]</scope>
    <source>
        <strain evidence="1 2">YC2-7</strain>
    </source>
</reference>
<dbReference type="EMBL" id="VCQU01000008">
    <property type="protein sequence ID" value="NMN97826.1"/>
    <property type="molecule type" value="Genomic_DNA"/>
</dbReference>
<evidence type="ECO:0000313" key="1">
    <source>
        <dbReference type="EMBL" id="NMN97826.1"/>
    </source>
</evidence>
<evidence type="ECO:0000313" key="2">
    <source>
        <dbReference type="Proteomes" id="UP000535543"/>
    </source>
</evidence>
<sequence>MTELWHYDRWQAELASVYLRPTNSKAPIMLFVDDQELQRAFGKSQPQPVISLARAVASQLDWNKLYDLFSSIERRQARWRLGDRANPPPTLPVLVLSVLAASRMEWDRTATASAYYPRLQAIFSSIGHKVDPTQLSHSYGSLPAMWEELRAWMASRPSEFGPLKIQNHPHLNRIGYSLSQAVVRGGDRAMLTSFFEAIDLDPQDVPHVKQLLDALRLWCTRNRGFSSAFATTLASGLAAELIGPILGSLASTWDRTVVASGGRHWLPFRLAVDLEEGEASWVVKIRAGLEGDLLRFRDGTSVSISRPEWGSFYEIDGDLPSVAEMLMTRFRADGDNAVAMHKAKSIYVLTFEPSEGKWIETTGIEPFEAHLLVVTGGLSHDVENLLNQTADHGWRKVPQLPSNPLVAGATIFRNVSFSSSSAFAVAMRRVDPSLREQIRPDRAPMPRLANGLKLATTLSDHQYICGGEPDLLLPLGATPRRVTASLDGIEQTFMTSDFPISLRGTIPLSPGRHVLVADGRTLVFHTCERVSALGRPANEKAKHLRKWTAEICLDTHRRTIPPVFSRDTSTETWAVNSLGHAIEIKASAVATWMESRGISPAFFEPHIEPHTAWIVRKRGTNIRMIDIAATQTPQFQDLNLVSRKLWNLIADECKNTTDQKLRFHVEAFLRWNTNGR</sequence>
<protein>
    <submittedName>
        <fullName evidence="1">Uncharacterized protein</fullName>
    </submittedName>
</protein>
<dbReference type="RefSeq" id="WP_169591043.1">
    <property type="nucleotide sequence ID" value="NZ_VCQU01000008.1"/>
</dbReference>
<dbReference type="AlphaFoldDB" id="A0A848KJ27"/>
<accession>A0A848KJ27</accession>
<gene>
    <name evidence="1" type="ORF">FGL95_22565</name>
</gene>
<proteinExistence type="predicted"/>
<reference evidence="1 2" key="2">
    <citation type="submission" date="2020-06" db="EMBL/GenBank/DDBJ databases">
        <title>Antribacter stalactiti gen. nov., sp. nov., a new member of the family Nacardiaceae isolated from a cave.</title>
        <authorList>
            <person name="Kim I.S."/>
        </authorList>
    </citation>
    <scope>NUCLEOTIDE SEQUENCE [LARGE SCALE GENOMIC DNA]</scope>
    <source>
        <strain evidence="1 2">YC2-7</strain>
    </source>
</reference>
<name>A0A848KJ27_9NOCA</name>
<dbReference type="Proteomes" id="UP000535543">
    <property type="component" value="Unassembled WGS sequence"/>
</dbReference>
<organism evidence="1 2">
    <name type="scientific">Antrihabitans stalactiti</name>
    <dbReference type="NCBI Taxonomy" id="2584121"/>
    <lineage>
        <taxon>Bacteria</taxon>
        <taxon>Bacillati</taxon>
        <taxon>Actinomycetota</taxon>
        <taxon>Actinomycetes</taxon>
        <taxon>Mycobacteriales</taxon>
        <taxon>Nocardiaceae</taxon>
        <taxon>Antrihabitans</taxon>
    </lineage>
</organism>
<keyword evidence="2" id="KW-1185">Reference proteome</keyword>
<comment type="caution">
    <text evidence="1">The sequence shown here is derived from an EMBL/GenBank/DDBJ whole genome shotgun (WGS) entry which is preliminary data.</text>
</comment>